<dbReference type="Proteomes" id="UP000034154">
    <property type="component" value="Unassembled WGS sequence"/>
</dbReference>
<reference evidence="2 3" key="1">
    <citation type="journal article" date="2015" name="Nature">
        <title>rRNA introns, odd ribosomes, and small enigmatic genomes across a large radiation of phyla.</title>
        <authorList>
            <person name="Brown C.T."/>
            <person name="Hug L.A."/>
            <person name="Thomas B.C."/>
            <person name="Sharon I."/>
            <person name="Castelle C.J."/>
            <person name="Singh A."/>
            <person name="Wilkins M.J."/>
            <person name="Williams K.H."/>
            <person name="Banfield J.F."/>
        </authorList>
    </citation>
    <scope>NUCLEOTIDE SEQUENCE [LARGE SCALE GENOMIC DNA]</scope>
</reference>
<evidence type="ECO:0000256" key="1">
    <source>
        <dbReference type="SAM" id="Phobius"/>
    </source>
</evidence>
<dbReference type="EMBL" id="LCJB01000008">
    <property type="protein sequence ID" value="KKT71798.1"/>
    <property type="molecule type" value="Genomic_DNA"/>
</dbReference>
<keyword evidence="1" id="KW-0472">Membrane</keyword>
<evidence type="ECO:0000313" key="3">
    <source>
        <dbReference type="Proteomes" id="UP000034154"/>
    </source>
</evidence>
<sequence>MKFRSYFVLLGFLATLGFIAFFFLLTPESGAVAFLGLAAFIVACHCLWEHFYTNYDHTGHNDYGPMVLSLMTFVNAIVLVLAASMISLFRVPVLWATIAMVIVLVNTLVSVLKVTKWY</sequence>
<feature type="transmembrane region" description="Helical" evidence="1">
    <location>
        <begin position="31"/>
        <end position="51"/>
    </location>
</feature>
<comment type="caution">
    <text evidence="2">The sequence shown here is derived from an EMBL/GenBank/DDBJ whole genome shotgun (WGS) entry which is preliminary data.</text>
</comment>
<dbReference type="AlphaFoldDB" id="A0A0G1JK91"/>
<feature type="transmembrane region" description="Helical" evidence="1">
    <location>
        <begin position="63"/>
        <end position="87"/>
    </location>
</feature>
<keyword evidence="1" id="KW-0812">Transmembrane</keyword>
<feature type="transmembrane region" description="Helical" evidence="1">
    <location>
        <begin position="7"/>
        <end position="25"/>
    </location>
</feature>
<organism evidence="2 3">
    <name type="scientific">Candidatus Uhrbacteria bacterium GW2011_GWF2_44_350</name>
    <dbReference type="NCBI Taxonomy" id="1619000"/>
    <lineage>
        <taxon>Bacteria</taxon>
        <taxon>Candidatus Uhriibacteriota</taxon>
    </lineage>
</organism>
<gene>
    <name evidence="2" type="ORF">UW63_C0008G0024</name>
</gene>
<keyword evidence="1" id="KW-1133">Transmembrane helix</keyword>
<protein>
    <submittedName>
        <fullName evidence="2">Uncharacterized protein</fullName>
    </submittedName>
</protein>
<name>A0A0G1JK91_9BACT</name>
<accession>A0A0G1JK91</accession>
<feature type="transmembrane region" description="Helical" evidence="1">
    <location>
        <begin position="93"/>
        <end position="112"/>
    </location>
</feature>
<proteinExistence type="predicted"/>
<evidence type="ECO:0000313" key="2">
    <source>
        <dbReference type="EMBL" id="KKT71798.1"/>
    </source>
</evidence>